<reference evidence="1" key="1">
    <citation type="submission" date="2023-07" db="EMBL/GenBank/DDBJ databases">
        <authorList>
            <consortium name="AG Swart"/>
            <person name="Singh M."/>
            <person name="Singh A."/>
            <person name="Seah K."/>
            <person name="Emmerich C."/>
        </authorList>
    </citation>
    <scope>NUCLEOTIDE SEQUENCE</scope>
    <source>
        <strain evidence="1">DP1</strain>
    </source>
</reference>
<dbReference type="EMBL" id="CAMPGE010027395">
    <property type="protein sequence ID" value="CAI2385028.1"/>
    <property type="molecule type" value="Genomic_DNA"/>
</dbReference>
<proteinExistence type="predicted"/>
<sequence>MYRKYSGSEEMHRLARVNNRCLQSTNYNKEYKGQIFEKDKYLISLTPKNAPRKNLLKRRKESDFRLDGDKANKSTFSQLSNAWVKRPSQFTKCSPRNSYNQSTRVTCKDSGTYVLGDCDSLNTKRPKLTYKNFRVNKTSFSSQKMACRSVSSCNKKVEPKVDLNPKIFKKSRFAVAKSTIKEIVDKILRGDQPNFEQGCYEINEPKNRIIHQNCKVKAWRGFVKNAEIPLNYLHNESLKQSIGLDKTEVDEKHLDRFDPTGVRLKIKPVIFTENKNFSSIKKRQDLIQYEVMETGQMAEEIIFRKKKSSLAQSSRLSLLGDNRKISSRKKVPRAKCSCSSIKNGEHTQSNLHKIMNSLGSIENGSMEENTNELEFNNDIDELKKRKPSYFKFPEDSNHEKIQSSEDPINQLNVNRYVNLIKTINSK</sequence>
<comment type="caution">
    <text evidence="1">The sequence shown here is derived from an EMBL/GenBank/DDBJ whole genome shotgun (WGS) entry which is preliminary data.</text>
</comment>
<evidence type="ECO:0000313" key="1">
    <source>
        <dbReference type="EMBL" id="CAI2385028.1"/>
    </source>
</evidence>
<name>A0AAD2DA23_EUPCR</name>
<keyword evidence="2" id="KW-1185">Reference proteome</keyword>
<gene>
    <name evidence="1" type="ORF">ECRASSUSDP1_LOCUS26570</name>
</gene>
<dbReference type="Proteomes" id="UP001295684">
    <property type="component" value="Unassembled WGS sequence"/>
</dbReference>
<protein>
    <submittedName>
        <fullName evidence="1">Uncharacterized protein</fullName>
    </submittedName>
</protein>
<accession>A0AAD2DA23</accession>
<evidence type="ECO:0000313" key="2">
    <source>
        <dbReference type="Proteomes" id="UP001295684"/>
    </source>
</evidence>
<dbReference type="AlphaFoldDB" id="A0AAD2DA23"/>
<organism evidence="1 2">
    <name type="scientific">Euplotes crassus</name>
    <dbReference type="NCBI Taxonomy" id="5936"/>
    <lineage>
        <taxon>Eukaryota</taxon>
        <taxon>Sar</taxon>
        <taxon>Alveolata</taxon>
        <taxon>Ciliophora</taxon>
        <taxon>Intramacronucleata</taxon>
        <taxon>Spirotrichea</taxon>
        <taxon>Hypotrichia</taxon>
        <taxon>Euplotida</taxon>
        <taxon>Euplotidae</taxon>
        <taxon>Moneuplotes</taxon>
    </lineage>
</organism>